<dbReference type="Proteomes" id="UP000078148">
    <property type="component" value="Chromosome"/>
</dbReference>
<reference evidence="5" key="1">
    <citation type="submission" date="2015-10" db="EMBL/GenBank/DDBJ databases">
        <title>Genome of Paenibacillus bovis sp. nov.</title>
        <authorList>
            <person name="Wu Z."/>
            <person name="Gao C."/>
            <person name="Liu Z."/>
            <person name="Zheng H."/>
        </authorList>
    </citation>
    <scope>NUCLEOTIDE SEQUENCE [LARGE SCALE GENOMIC DNA]</scope>
    <source>
        <strain evidence="5">BD3526</strain>
    </source>
</reference>
<evidence type="ECO:0000256" key="1">
    <source>
        <dbReference type="ARBA" id="ARBA00023239"/>
    </source>
</evidence>
<evidence type="ECO:0000313" key="5">
    <source>
        <dbReference type="Proteomes" id="UP000078148"/>
    </source>
</evidence>
<dbReference type="Pfam" id="PF00544">
    <property type="entry name" value="Pectate_lyase_4"/>
    <property type="match status" value="2"/>
</dbReference>
<comment type="subcellular location">
    <subcellularLocation>
        <location evidence="2">Secreted</location>
    </subcellularLocation>
</comment>
<comment type="similarity">
    <text evidence="2">Belongs to the polysaccharide lyase 1 family.</text>
</comment>
<proteinExistence type="inferred from homology"/>
<name>A0A172ZM99_9BACL</name>
<keyword evidence="5" id="KW-1185">Reference proteome</keyword>
<dbReference type="Gene3D" id="2.160.20.10">
    <property type="entry name" value="Single-stranded right-handed beta-helix, Pectin lyase-like"/>
    <property type="match status" value="1"/>
</dbReference>
<dbReference type="SMART" id="SM00656">
    <property type="entry name" value="Amb_all"/>
    <property type="match status" value="1"/>
</dbReference>
<dbReference type="InterPro" id="IPR011050">
    <property type="entry name" value="Pectin_lyase_fold/virulence"/>
</dbReference>
<evidence type="ECO:0000256" key="2">
    <source>
        <dbReference type="RuleBase" id="RU361173"/>
    </source>
</evidence>
<dbReference type="EMBL" id="CP013023">
    <property type="protein sequence ID" value="ANF98673.1"/>
    <property type="molecule type" value="Genomic_DNA"/>
</dbReference>
<keyword evidence="2" id="KW-0964">Secreted</keyword>
<gene>
    <name evidence="4" type="ORF">AR543_06450</name>
</gene>
<sequence>MDESGIPSLSEIQTNASYSAYNLTGFSTGNTGGGVIAETDSRYKKVYNATDLAQALRKNSGIKVIEIMNDLDLGWNELPAAAKTSPFAAHNAPLTHPVLKKTGVSKLSIDGFDGLTIFSTNGSKIKHVGISVKRSSNLLIRNLEFDELWEWDEASKGDYDKNDWDYLTIEGASSKVWIDHCTFNKAYDGIVDVKKGSSGVTISWSYFRGDNGSAGSWVRQQIEALEANKSAYPMYNYLRSSAVGMSPDNIIAISSGQKKTHLVGATEFASDNADLEVTLHHNYYLDIQDRMPRLRGGNAHAYNIVMDASGLVAAKKRITPEMEKAITSKGYHFTVTSNGAISTEDGALLVEKSRIIDVASPIRNNQADPTDASYTGKIRAVDTIYENDGKTFRGDSDSAGSPLAPYPAPAKPFSWNGFSTLPYSYQPDDPSNLVTRLLAADGAGSGKLDWAKGNWLLTRY</sequence>
<keyword evidence="2" id="KW-0119">Carbohydrate metabolism</keyword>
<dbReference type="PANTHER" id="PTHR31683">
    <property type="entry name" value="PECTATE LYASE 18-RELATED"/>
    <property type="match status" value="1"/>
</dbReference>
<dbReference type="InterPro" id="IPR002022">
    <property type="entry name" value="Pec_lyase"/>
</dbReference>
<dbReference type="AlphaFoldDB" id="A0A172ZM99"/>
<dbReference type="PANTHER" id="PTHR31683:SF18">
    <property type="entry name" value="PECTATE LYASE 21-RELATED"/>
    <property type="match status" value="1"/>
</dbReference>
<protein>
    <recommendedName>
        <fullName evidence="3">Pectate lyase domain-containing protein</fullName>
    </recommendedName>
</protein>
<organism evidence="4 5">
    <name type="scientific">Paenibacillus bovis</name>
    <dbReference type="NCBI Taxonomy" id="1616788"/>
    <lineage>
        <taxon>Bacteria</taxon>
        <taxon>Bacillati</taxon>
        <taxon>Bacillota</taxon>
        <taxon>Bacilli</taxon>
        <taxon>Bacillales</taxon>
        <taxon>Paenibacillaceae</taxon>
        <taxon>Paenibacillus</taxon>
    </lineage>
</organism>
<dbReference type="InterPro" id="IPR045032">
    <property type="entry name" value="PEL"/>
</dbReference>
<dbReference type="GO" id="GO:0000272">
    <property type="term" value="P:polysaccharide catabolic process"/>
    <property type="evidence" value="ECO:0007669"/>
    <property type="project" value="UniProtKB-KW"/>
</dbReference>
<dbReference type="STRING" id="1616788.AR543_06450"/>
<dbReference type="GO" id="GO:0005576">
    <property type="term" value="C:extracellular region"/>
    <property type="evidence" value="ECO:0007669"/>
    <property type="project" value="UniProtKB-SubCell"/>
</dbReference>
<dbReference type="InterPro" id="IPR012334">
    <property type="entry name" value="Pectin_lyas_fold"/>
</dbReference>
<feature type="domain" description="Pectate lyase" evidence="3">
    <location>
        <begin position="73"/>
        <end position="339"/>
    </location>
</feature>
<dbReference type="SUPFAM" id="SSF51126">
    <property type="entry name" value="Pectin lyase-like"/>
    <property type="match status" value="1"/>
</dbReference>
<evidence type="ECO:0000259" key="3">
    <source>
        <dbReference type="SMART" id="SM00656"/>
    </source>
</evidence>
<evidence type="ECO:0000313" key="4">
    <source>
        <dbReference type="EMBL" id="ANF98673.1"/>
    </source>
</evidence>
<keyword evidence="1 2" id="KW-0456">Lyase</keyword>
<reference evidence="4 5" key="2">
    <citation type="journal article" date="2016" name="Int. J. Syst. Evol. Microbiol.">
        <title>Paenibacillus bovis sp. nov., isolated from raw yak (Bos grunniens) milk.</title>
        <authorList>
            <person name="Gao C."/>
            <person name="Han J."/>
            <person name="Liu Z."/>
            <person name="Xu X."/>
            <person name="Hang F."/>
            <person name="Wu Z."/>
        </authorList>
    </citation>
    <scope>NUCLEOTIDE SEQUENCE [LARGE SCALE GENOMIC DNA]</scope>
    <source>
        <strain evidence="4 5">BD3526</strain>
    </source>
</reference>
<accession>A0A172ZM99</accession>
<dbReference type="GO" id="GO:0030570">
    <property type="term" value="F:pectate lyase activity"/>
    <property type="evidence" value="ECO:0007669"/>
    <property type="project" value="InterPro"/>
</dbReference>
<dbReference type="KEGG" id="pbv:AR543_06450"/>
<keyword evidence="2" id="KW-0624">Polysaccharide degradation</keyword>